<proteinExistence type="predicted"/>
<evidence type="ECO:0000313" key="3">
    <source>
        <dbReference type="Proteomes" id="UP001054945"/>
    </source>
</evidence>
<comment type="caution">
    <text evidence="2">The sequence shown here is derived from an EMBL/GenBank/DDBJ whole genome shotgun (WGS) entry which is preliminary data.</text>
</comment>
<dbReference type="AlphaFoldDB" id="A0AAV4VJF1"/>
<feature type="region of interest" description="Disordered" evidence="1">
    <location>
        <begin position="22"/>
        <end position="50"/>
    </location>
</feature>
<accession>A0AAV4VJF1</accession>
<name>A0AAV4VJF1_CAEEX</name>
<evidence type="ECO:0000256" key="1">
    <source>
        <dbReference type="SAM" id="MobiDB-lite"/>
    </source>
</evidence>
<gene>
    <name evidence="2" type="ORF">CEXT_759301</name>
</gene>
<keyword evidence="3" id="KW-1185">Reference proteome</keyword>
<dbReference type="EMBL" id="BPLR01014664">
    <property type="protein sequence ID" value="GIY70427.1"/>
    <property type="molecule type" value="Genomic_DNA"/>
</dbReference>
<dbReference type="Proteomes" id="UP001054945">
    <property type="component" value="Unassembled WGS sequence"/>
</dbReference>
<protein>
    <submittedName>
        <fullName evidence="2">Uncharacterized protein</fullName>
    </submittedName>
</protein>
<reference evidence="2 3" key="1">
    <citation type="submission" date="2021-06" db="EMBL/GenBank/DDBJ databases">
        <title>Caerostris extrusa draft genome.</title>
        <authorList>
            <person name="Kono N."/>
            <person name="Arakawa K."/>
        </authorList>
    </citation>
    <scope>NUCLEOTIDE SEQUENCE [LARGE SCALE GENOMIC DNA]</scope>
</reference>
<evidence type="ECO:0000313" key="2">
    <source>
        <dbReference type="EMBL" id="GIY70427.1"/>
    </source>
</evidence>
<sequence>MSLMLENSSALLSWYRTHQVKDDRNRYTPDPDPQMTSGLEHSHHPALSKVQDPSIRVKERFLSRLFLLGDSMNTQMRGIRCYFAKFPVLKRDTPNF</sequence>
<organism evidence="2 3">
    <name type="scientific">Caerostris extrusa</name>
    <name type="common">Bark spider</name>
    <name type="synonym">Caerostris bankana</name>
    <dbReference type="NCBI Taxonomy" id="172846"/>
    <lineage>
        <taxon>Eukaryota</taxon>
        <taxon>Metazoa</taxon>
        <taxon>Ecdysozoa</taxon>
        <taxon>Arthropoda</taxon>
        <taxon>Chelicerata</taxon>
        <taxon>Arachnida</taxon>
        <taxon>Araneae</taxon>
        <taxon>Araneomorphae</taxon>
        <taxon>Entelegynae</taxon>
        <taxon>Araneoidea</taxon>
        <taxon>Araneidae</taxon>
        <taxon>Caerostris</taxon>
    </lineage>
</organism>